<reference evidence="16" key="3">
    <citation type="submission" date="2018-07" db="EMBL/GenBank/DDBJ databases">
        <authorList>
            <consortium name="NCBI Pathogen Detection Project"/>
        </authorList>
    </citation>
    <scope>NUCLEOTIDE SEQUENCE</scope>
    <source>
        <strain evidence="16">11-0573</strain>
    </source>
</reference>
<dbReference type="GO" id="GO:0005886">
    <property type="term" value="C:plasma membrane"/>
    <property type="evidence" value="ECO:0007669"/>
    <property type="project" value="UniProtKB-SubCell"/>
</dbReference>
<evidence type="ECO:0000256" key="4">
    <source>
        <dbReference type="ARBA" id="ARBA00022989"/>
    </source>
</evidence>
<name>A0A2T9Q7J2_SALET</name>
<organism evidence="9">
    <name type="scientific">Salmonella enterica subsp. enterica serovar Cerro</name>
    <dbReference type="NCBI Taxonomy" id="340188"/>
    <lineage>
        <taxon>Bacteria</taxon>
        <taxon>Pseudomonadati</taxon>
        <taxon>Pseudomonadota</taxon>
        <taxon>Gammaproteobacteria</taxon>
        <taxon>Enterobacterales</taxon>
        <taxon>Enterobacteriaceae</taxon>
        <taxon>Salmonella</taxon>
    </lineage>
</organism>
<dbReference type="EMBL" id="AAKOHZ010000015">
    <property type="protein sequence ID" value="ECT9249663.1"/>
    <property type="molecule type" value="Genomic_DNA"/>
</dbReference>
<feature type="transmembrane region" description="Helical" evidence="7">
    <location>
        <begin position="12"/>
        <end position="30"/>
    </location>
</feature>
<feature type="transmembrane region" description="Helical" evidence="7">
    <location>
        <begin position="207"/>
        <end position="227"/>
    </location>
</feature>
<proteinExistence type="predicted"/>
<dbReference type="EMBL" id="AAHHQO010000016">
    <property type="protein sequence ID" value="EBW1954353.1"/>
    <property type="molecule type" value="Genomic_DNA"/>
</dbReference>
<evidence type="ECO:0000313" key="8">
    <source>
        <dbReference type="EMBL" id="EBW1954353.1"/>
    </source>
</evidence>
<evidence type="ECO:0000313" key="15">
    <source>
        <dbReference type="EMBL" id="ECU6932028.1"/>
    </source>
</evidence>
<reference evidence="17 18" key="6">
    <citation type="journal article" date="2019" name="Proc. Natl. Acad. Sci. U.S.A.">
        <title>Microbiome composition shapes rapid genomic adaptation of Drosophila melanogaster.</title>
        <authorList>
            <person name="Rudman S.M."/>
            <person name="Greenblum S."/>
            <person name="Hughes R.C."/>
            <person name="Rajpurohit S."/>
            <person name="Kiratli O."/>
            <person name="Lowder D.B."/>
            <person name="Lemmon S.G."/>
            <person name="Petrov D.A."/>
            <person name="Chaston J.M."/>
            <person name="Schmidt P."/>
        </authorList>
    </citation>
    <scope>NUCLEOTIDE SEQUENCE [LARGE SCALE GENOMIC DNA]</scope>
    <source>
        <strain evidence="17 18">ME2L-19-234</strain>
    </source>
</reference>
<evidence type="ECO:0000313" key="13">
    <source>
        <dbReference type="EMBL" id="ECT6424643.1"/>
    </source>
</evidence>
<keyword evidence="3 7" id="KW-0812">Transmembrane</keyword>
<sequence>MLREIFNDGIYSLFNKICYFGAKTLAIILITRSLGSTEGGQFIFLIGIVEILRVICDFGVDIYVIKRYGEIHEKNKLLITVLCQKIFMGCVFFLMLTGYCFTERYSTNIYFPASLALVFSLLFNLSNSYFQSLNENKKLTPFISVAGVFSALLLGCLYLMEMEFKAYNYLIVEILFFFAVLCALIKKIDSNIIREFQAFKFSSIIKLYKKTYSIGITAAIVIIYSRLDNIYLKIFDPQSLAVYGQVFRLVDPLVMVSSVFSTVAYAKFSNFNLRKREVKVKPFIYMMLMYVLLSSISYYIVLSIIGEWFVLPTSHFQTFVLGFLCIAGIKCLNGALTAILQSQGLYKIGLYVSLCCICLALPLMYMLIKFYQAPGAIYSIIIIESLSFILLSASVLLLPNRLIKTSR</sequence>
<feature type="transmembrane region" description="Helical" evidence="7">
    <location>
        <begin position="247"/>
        <end position="266"/>
    </location>
</feature>
<reference evidence="17" key="7">
    <citation type="submission" date="2019-03" db="EMBL/GenBank/DDBJ databases">
        <authorList>
            <person name="Levent G."/>
            <person name="Schlochtermeier A."/>
            <person name="Ives S.E."/>
            <person name="Norman K.N."/>
            <person name="Lawhon S.D."/>
            <person name="Loneragan G.H."/>
            <person name="Anderson R.C."/>
            <person name="Scott H.M."/>
        </authorList>
    </citation>
    <scope>NUCLEOTIDE SEQUENCE</scope>
    <source>
        <strain evidence="17">ME2L-19-234</strain>
    </source>
</reference>
<dbReference type="RefSeq" id="WP_023234587.1">
    <property type="nucleotide sequence ID" value="NZ_CP008925.1"/>
</dbReference>
<evidence type="ECO:0000313" key="10">
    <source>
        <dbReference type="EMBL" id="EBY3766559.1"/>
    </source>
</evidence>
<evidence type="ECO:0000313" key="18">
    <source>
        <dbReference type="Proteomes" id="UP000323452"/>
    </source>
</evidence>
<feature type="transmembrane region" description="Helical" evidence="7">
    <location>
        <begin position="77"/>
        <end position="97"/>
    </location>
</feature>
<dbReference type="EMBL" id="AAHKKG010000025">
    <property type="protein sequence ID" value="EBX1654293.1"/>
    <property type="molecule type" value="Genomic_DNA"/>
</dbReference>
<comment type="subcellular location">
    <subcellularLocation>
        <location evidence="1">Cell membrane</location>
        <topology evidence="1">Multi-pass membrane protein</topology>
    </subcellularLocation>
</comment>
<reference evidence="11" key="5">
    <citation type="submission" date="2018-07" db="EMBL/GenBank/DDBJ databases">
        <authorList>
            <consortium name="NARMS: The National Antimicrobial Resistance Monitoring System"/>
        </authorList>
    </citation>
    <scope>NUCLEOTIDE SEQUENCE</scope>
    <source>
        <strain evidence="11">FSIS1503023</strain>
        <strain evidence="13">FSIS1606185</strain>
        <strain evidence="12">FSIS1607449</strain>
        <strain evidence="14">FSIS1702211</strain>
    </source>
</reference>
<dbReference type="EMBL" id="SRAQ01000013">
    <property type="protein sequence ID" value="KAA7280890.1"/>
    <property type="molecule type" value="Genomic_DNA"/>
</dbReference>
<dbReference type="EMBL" id="AAKJYZ010000015">
    <property type="protein sequence ID" value="ECS5570736.1"/>
    <property type="molecule type" value="Genomic_DNA"/>
</dbReference>
<dbReference type="EMBL" id="DAAROJ010000020">
    <property type="protein sequence ID" value="HAE3196394.1"/>
    <property type="molecule type" value="Genomic_DNA"/>
</dbReference>
<dbReference type="EMBL" id="AAKQSY010000043">
    <property type="protein sequence ID" value="ECU6932028.1"/>
    <property type="molecule type" value="Genomic_DNA"/>
</dbReference>
<dbReference type="Pfam" id="PF01943">
    <property type="entry name" value="Polysacc_synt"/>
    <property type="match status" value="1"/>
</dbReference>
<keyword evidence="2" id="KW-1003">Cell membrane</keyword>
<evidence type="ECO:0000256" key="7">
    <source>
        <dbReference type="SAM" id="Phobius"/>
    </source>
</evidence>
<dbReference type="EMBL" id="AAHNXN010000025">
    <property type="protein sequence ID" value="EBY3766559.1"/>
    <property type="molecule type" value="Genomic_DNA"/>
</dbReference>
<accession>A0A2T9Q7J2</accession>
<evidence type="ECO:0000256" key="5">
    <source>
        <dbReference type="ARBA" id="ARBA00023136"/>
    </source>
</evidence>
<protein>
    <recommendedName>
        <fullName evidence="6">Putative O-antigen transporter</fullName>
    </recommendedName>
</protein>
<gene>
    <name evidence="13" type="ORF">A6E75_09045</name>
    <name evidence="15" type="ORF">A8D33_24095</name>
    <name evidence="11" type="ORF">APX06_09450</name>
    <name evidence="12" type="ORF">BGP46_16405</name>
    <name evidence="8" type="ORF">C3N96_16030</name>
    <name evidence="14" type="ORF">CGD37_14160</name>
    <name evidence="10" type="ORF">D4F32_18355</name>
    <name evidence="9" type="ORF">DQ894_18995</name>
    <name evidence="17" type="ORF">E4904_18565</name>
    <name evidence="16" type="ORF">G3454_003602</name>
</gene>
<feature type="transmembrane region" description="Helical" evidence="7">
    <location>
        <begin position="377"/>
        <end position="398"/>
    </location>
</feature>
<evidence type="ECO:0000256" key="1">
    <source>
        <dbReference type="ARBA" id="ARBA00004651"/>
    </source>
</evidence>
<evidence type="ECO:0000313" key="9">
    <source>
        <dbReference type="EMBL" id="EBX1654293.1"/>
    </source>
</evidence>
<evidence type="ECO:0000256" key="2">
    <source>
        <dbReference type="ARBA" id="ARBA00022475"/>
    </source>
</evidence>
<feature type="transmembrane region" description="Helical" evidence="7">
    <location>
        <begin position="348"/>
        <end position="371"/>
    </location>
</feature>
<evidence type="ECO:0000313" key="14">
    <source>
        <dbReference type="EMBL" id="ECT9249663.1"/>
    </source>
</evidence>
<evidence type="ECO:0000313" key="12">
    <source>
        <dbReference type="EMBL" id="ECS5570736.1"/>
    </source>
</evidence>
<dbReference type="EMBL" id="AAKIXF010000008">
    <property type="protein sequence ID" value="ECS2242255.1"/>
    <property type="molecule type" value="Genomic_DNA"/>
</dbReference>
<feature type="transmembrane region" description="Helical" evidence="7">
    <location>
        <begin position="166"/>
        <end position="186"/>
    </location>
</feature>
<dbReference type="AlphaFoldDB" id="A0A2T9Q7J2"/>
<reference evidence="9" key="2">
    <citation type="submission" date="2018-06" db="EMBL/GenBank/DDBJ databases">
        <authorList>
            <person name="Ashton P.M."/>
            <person name="Dallman T."/>
            <person name="Nair S."/>
            <person name="De Pinna E."/>
            <person name="Peters T."/>
            <person name="Grant K."/>
        </authorList>
    </citation>
    <scope>NUCLEOTIDE SEQUENCE</scope>
    <source>
        <strain evidence="8">449466</strain>
        <strain evidence="9">532482</strain>
        <strain evidence="10">579255</strain>
    </source>
</reference>
<feature type="transmembrane region" description="Helical" evidence="7">
    <location>
        <begin position="109"/>
        <end position="130"/>
    </location>
</feature>
<evidence type="ECO:0000256" key="6">
    <source>
        <dbReference type="ARBA" id="ARBA00049738"/>
    </source>
</evidence>
<keyword evidence="4 7" id="KW-1133">Transmembrane helix</keyword>
<keyword evidence="5 7" id="KW-0472">Membrane</keyword>
<dbReference type="EMBL" id="AAKNKP010000007">
    <property type="protein sequence ID" value="ECT6424643.1"/>
    <property type="molecule type" value="Genomic_DNA"/>
</dbReference>
<dbReference type="InterPro" id="IPR050833">
    <property type="entry name" value="Poly_Biosynth_Transport"/>
</dbReference>
<feature type="transmembrane region" description="Helical" evidence="7">
    <location>
        <begin position="316"/>
        <end position="336"/>
    </location>
</feature>
<feature type="transmembrane region" description="Helical" evidence="7">
    <location>
        <begin position="287"/>
        <end position="310"/>
    </location>
</feature>
<evidence type="ECO:0000313" key="11">
    <source>
        <dbReference type="EMBL" id="ECS2242255.1"/>
    </source>
</evidence>
<dbReference type="Proteomes" id="UP000323452">
    <property type="component" value="Unassembled WGS sequence"/>
</dbReference>
<comment type="caution">
    <text evidence="9">The sequence shown here is derived from an EMBL/GenBank/DDBJ whole genome shotgun (WGS) entry which is preliminary data.</text>
</comment>
<feature type="transmembrane region" description="Helical" evidence="7">
    <location>
        <begin position="142"/>
        <end position="160"/>
    </location>
</feature>
<dbReference type="InterPro" id="IPR002797">
    <property type="entry name" value="Polysacc_synth"/>
</dbReference>
<dbReference type="PANTHER" id="PTHR30250">
    <property type="entry name" value="PST FAMILY PREDICTED COLANIC ACID TRANSPORTER"/>
    <property type="match status" value="1"/>
</dbReference>
<evidence type="ECO:0000313" key="17">
    <source>
        <dbReference type="EMBL" id="KAA7280890.1"/>
    </source>
</evidence>
<reference evidence="15" key="4">
    <citation type="submission" date="2018-07" db="EMBL/GenBank/DDBJ databases">
        <authorList>
            <consortium name="PulseNet: The National Subtyping Network for Foodborne Disease Surveillance"/>
            <person name="Tarr C.L."/>
            <person name="Trees E."/>
            <person name="Katz L.S."/>
            <person name="Carleton-Romer H.A."/>
            <person name="Stroika S."/>
            <person name="Kucerova Z."/>
            <person name="Roache K.F."/>
            <person name="Sabol A.L."/>
            <person name="Besser J."/>
            <person name="Gerner-Smidt P."/>
        </authorList>
    </citation>
    <scope>NUCLEOTIDE SEQUENCE</scope>
    <source>
        <strain evidence="15">PNUSAS002073</strain>
    </source>
</reference>
<dbReference type="PANTHER" id="PTHR30250:SF11">
    <property type="entry name" value="O-ANTIGEN TRANSPORTER-RELATED"/>
    <property type="match status" value="1"/>
</dbReference>
<feature type="transmembrane region" description="Helical" evidence="7">
    <location>
        <begin position="42"/>
        <end position="65"/>
    </location>
</feature>
<dbReference type="Proteomes" id="UP000839902">
    <property type="component" value="Unassembled WGS sequence"/>
</dbReference>
<reference evidence="16" key="1">
    <citation type="journal article" date="2018" name="Genome Biol.">
        <title>SKESA: strategic k-mer extension for scrupulous assemblies.</title>
        <authorList>
            <person name="Souvorov A."/>
            <person name="Agarwala R."/>
            <person name="Lipman D.J."/>
        </authorList>
    </citation>
    <scope>NUCLEOTIDE SEQUENCE</scope>
    <source>
        <strain evidence="16">11-0573</strain>
    </source>
</reference>
<evidence type="ECO:0000313" key="16">
    <source>
        <dbReference type="EMBL" id="HAE3196394.1"/>
    </source>
</evidence>
<evidence type="ECO:0000256" key="3">
    <source>
        <dbReference type="ARBA" id="ARBA00022692"/>
    </source>
</evidence>